<keyword evidence="2" id="KW-0472">Membrane</keyword>
<reference evidence="3 4" key="1">
    <citation type="submission" date="2024-09" db="EMBL/GenBank/DDBJ databases">
        <authorList>
            <person name="Sun Q."/>
            <person name="Mori K."/>
        </authorList>
    </citation>
    <scope>NUCLEOTIDE SEQUENCE [LARGE SCALE GENOMIC DNA]</scope>
    <source>
        <strain evidence="3 4">TBRC 2205</strain>
    </source>
</reference>
<protein>
    <recommendedName>
        <fullName evidence="5">Mce-associated membrane protein</fullName>
    </recommendedName>
</protein>
<keyword evidence="4" id="KW-1185">Reference proteome</keyword>
<feature type="region of interest" description="Disordered" evidence="1">
    <location>
        <begin position="115"/>
        <end position="151"/>
    </location>
</feature>
<accession>A0ABV6P512</accession>
<dbReference type="EMBL" id="JBHLUE010000032">
    <property type="protein sequence ID" value="MFC0568106.1"/>
    <property type="molecule type" value="Genomic_DNA"/>
</dbReference>
<feature type="compositionally biased region" description="Low complexity" evidence="1">
    <location>
        <begin position="127"/>
        <end position="137"/>
    </location>
</feature>
<evidence type="ECO:0000313" key="4">
    <source>
        <dbReference type="Proteomes" id="UP001589894"/>
    </source>
</evidence>
<comment type="caution">
    <text evidence="3">The sequence shown here is derived from an EMBL/GenBank/DDBJ whole genome shotgun (WGS) entry which is preliminary data.</text>
</comment>
<dbReference type="Proteomes" id="UP001589894">
    <property type="component" value="Unassembled WGS sequence"/>
</dbReference>
<evidence type="ECO:0008006" key="5">
    <source>
        <dbReference type="Google" id="ProtNLM"/>
    </source>
</evidence>
<evidence type="ECO:0000256" key="2">
    <source>
        <dbReference type="SAM" id="Phobius"/>
    </source>
</evidence>
<gene>
    <name evidence="3" type="ORF">ACFFHU_28670</name>
</gene>
<evidence type="ECO:0000256" key="1">
    <source>
        <dbReference type="SAM" id="MobiDB-lite"/>
    </source>
</evidence>
<keyword evidence="2" id="KW-0812">Transmembrane</keyword>
<organism evidence="3 4">
    <name type="scientific">Plantactinospora siamensis</name>
    <dbReference type="NCBI Taxonomy" id="555372"/>
    <lineage>
        <taxon>Bacteria</taxon>
        <taxon>Bacillati</taxon>
        <taxon>Actinomycetota</taxon>
        <taxon>Actinomycetes</taxon>
        <taxon>Micromonosporales</taxon>
        <taxon>Micromonosporaceae</taxon>
        <taxon>Plantactinospora</taxon>
    </lineage>
</organism>
<dbReference type="RefSeq" id="WP_377343558.1">
    <property type="nucleotide sequence ID" value="NZ_JBHLUE010000032.1"/>
</dbReference>
<proteinExistence type="predicted"/>
<sequence>MESVQPPADSRTSRVPAQRGRPEPEAPEPAEAVEPGVEVRPPAAAPASDVLAGPDLPARAAGSAPPANLAGSAPRADLAGSAPPADLAGSAPSAGVAGVAPPTVPPVGPVAPPAGPGVVGPPPPPAGFGALGPVAPGTAPHGPQQTVRPARPRRPVRRLLWVLVGALLALLLAGSGAFFVWYDRATTIDRSEPDVTVDNYLRAFLVDRNDARAQEFQCSTGKTLGPIESLRAEMEKREAQFHVVVHASWGALSVSRSASRAAVQATLTIASFANGEPRSRRTEEWKFAMMREDGWRVCGAERVG</sequence>
<name>A0ABV6P512_9ACTN</name>
<feature type="compositionally biased region" description="Pro residues" evidence="1">
    <location>
        <begin position="115"/>
        <end position="126"/>
    </location>
</feature>
<feature type="compositionally biased region" description="Low complexity" evidence="1">
    <location>
        <begin position="29"/>
        <end position="47"/>
    </location>
</feature>
<keyword evidence="2" id="KW-1133">Transmembrane helix</keyword>
<evidence type="ECO:0000313" key="3">
    <source>
        <dbReference type="EMBL" id="MFC0568106.1"/>
    </source>
</evidence>
<feature type="transmembrane region" description="Helical" evidence="2">
    <location>
        <begin position="159"/>
        <end position="182"/>
    </location>
</feature>
<feature type="region of interest" description="Disordered" evidence="1">
    <location>
        <begin position="1"/>
        <end position="95"/>
    </location>
</feature>